<keyword evidence="2 11" id="KW-0808">Transferase</keyword>
<evidence type="ECO:0000256" key="3">
    <source>
        <dbReference type="ARBA" id="ARBA00022695"/>
    </source>
</evidence>
<evidence type="ECO:0000256" key="2">
    <source>
        <dbReference type="ARBA" id="ARBA00022679"/>
    </source>
</evidence>
<organism evidence="11 12">
    <name type="scientific">Mucilaginibacter gotjawali</name>
    <dbReference type="NCBI Taxonomy" id="1550579"/>
    <lineage>
        <taxon>Bacteria</taxon>
        <taxon>Pseudomonadati</taxon>
        <taxon>Bacteroidota</taxon>
        <taxon>Sphingobacteriia</taxon>
        <taxon>Sphingobacteriales</taxon>
        <taxon>Sphingobacteriaceae</taxon>
        <taxon>Mucilaginibacter</taxon>
    </lineage>
</organism>
<keyword evidence="5" id="KW-0460">Magnesium</keyword>
<keyword evidence="6 11" id="KW-0695">RNA-directed DNA polymerase</keyword>
<keyword evidence="7" id="KW-0051">Antiviral defense</keyword>
<keyword evidence="3 11" id="KW-0548">Nucleotidyltransferase</keyword>
<dbReference type="GO" id="GO:0003723">
    <property type="term" value="F:RNA binding"/>
    <property type="evidence" value="ECO:0007669"/>
    <property type="project" value="InterPro"/>
</dbReference>
<gene>
    <name evidence="11" type="ORF">FHS11_001197</name>
</gene>
<accession>A0A839SE15</accession>
<keyword evidence="4" id="KW-0479">Metal-binding</keyword>
<dbReference type="AlphaFoldDB" id="A0A839SE15"/>
<dbReference type="InterPro" id="IPR000477">
    <property type="entry name" value="RT_dom"/>
</dbReference>
<evidence type="ECO:0000256" key="6">
    <source>
        <dbReference type="ARBA" id="ARBA00022918"/>
    </source>
</evidence>
<dbReference type="Pfam" id="PF00078">
    <property type="entry name" value="RVT_1"/>
    <property type="match status" value="1"/>
</dbReference>
<evidence type="ECO:0000313" key="11">
    <source>
        <dbReference type="EMBL" id="MBB3054787.1"/>
    </source>
</evidence>
<dbReference type="GO" id="GO:0003964">
    <property type="term" value="F:RNA-directed DNA polymerase activity"/>
    <property type="evidence" value="ECO:0007669"/>
    <property type="project" value="UniProtKB-KW"/>
</dbReference>
<evidence type="ECO:0000256" key="1">
    <source>
        <dbReference type="ARBA" id="ARBA00012493"/>
    </source>
</evidence>
<dbReference type="PANTHER" id="PTHR34047:SF7">
    <property type="entry name" value="RNA-DIRECTED DNA POLYMERASE"/>
    <property type="match status" value="1"/>
</dbReference>
<evidence type="ECO:0000256" key="5">
    <source>
        <dbReference type="ARBA" id="ARBA00022842"/>
    </source>
</evidence>
<evidence type="ECO:0000256" key="7">
    <source>
        <dbReference type="ARBA" id="ARBA00023118"/>
    </source>
</evidence>
<dbReference type="Proteomes" id="UP000539265">
    <property type="component" value="Unassembled WGS sequence"/>
</dbReference>
<reference evidence="11" key="1">
    <citation type="submission" date="2020-08" db="EMBL/GenBank/DDBJ databases">
        <title>Genomic Encyclopedia of Type Strains, Phase III (KMG-III): the genomes of soil and plant-associated and newly described type strains.</title>
        <authorList>
            <person name="Whitman W."/>
        </authorList>
    </citation>
    <scope>NUCLEOTIDE SEQUENCE [LARGE SCALE GENOMIC DNA]</scope>
    <source>
        <strain evidence="11">CECT 8628</strain>
    </source>
</reference>
<evidence type="ECO:0000313" key="12">
    <source>
        <dbReference type="Proteomes" id="UP000539265"/>
    </source>
</evidence>
<dbReference type="CDD" id="cd03487">
    <property type="entry name" value="RT_Bac_retron_II"/>
    <property type="match status" value="1"/>
</dbReference>
<dbReference type="PANTHER" id="PTHR34047">
    <property type="entry name" value="NUCLEAR INTRON MATURASE 1, MITOCHONDRIAL-RELATED"/>
    <property type="match status" value="1"/>
</dbReference>
<comment type="similarity">
    <text evidence="8">Belongs to the bacterial reverse transcriptase family.</text>
</comment>
<evidence type="ECO:0000256" key="9">
    <source>
        <dbReference type="ARBA" id="ARBA00048173"/>
    </source>
</evidence>
<evidence type="ECO:0000256" key="8">
    <source>
        <dbReference type="ARBA" id="ARBA00034120"/>
    </source>
</evidence>
<feature type="domain" description="Reverse transcriptase" evidence="10">
    <location>
        <begin position="1"/>
        <end position="266"/>
    </location>
</feature>
<protein>
    <recommendedName>
        <fullName evidence="1">RNA-directed DNA polymerase</fullName>
        <ecNumber evidence="1">2.7.7.49</ecNumber>
    </recommendedName>
</protein>
<dbReference type="RefSeq" id="WP_183475836.1">
    <property type="nucleotide sequence ID" value="NZ_JACHWX010000002.1"/>
</dbReference>
<dbReference type="EC" id="2.7.7.49" evidence="1"/>
<comment type="catalytic activity">
    <reaction evidence="9">
        <text>DNA(n) + a 2'-deoxyribonucleoside 5'-triphosphate = DNA(n+1) + diphosphate</text>
        <dbReference type="Rhea" id="RHEA:22508"/>
        <dbReference type="Rhea" id="RHEA-COMP:17339"/>
        <dbReference type="Rhea" id="RHEA-COMP:17340"/>
        <dbReference type="ChEBI" id="CHEBI:33019"/>
        <dbReference type="ChEBI" id="CHEBI:61560"/>
        <dbReference type="ChEBI" id="CHEBI:173112"/>
        <dbReference type="EC" id="2.7.7.49"/>
    </reaction>
</comment>
<comment type="caution">
    <text evidence="11">The sequence shown here is derived from an EMBL/GenBank/DDBJ whole genome shotgun (WGS) entry which is preliminary data.</text>
</comment>
<dbReference type="PROSITE" id="PS50878">
    <property type="entry name" value="RT_POL"/>
    <property type="match status" value="1"/>
</dbReference>
<evidence type="ECO:0000256" key="4">
    <source>
        <dbReference type="ARBA" id="ARBA00022723"/>
    </source>
</evidence>
<keyword evidence="12" id="KW-1185">Reference proteome</keyword>
<dbReference type="InterPro" id="IPR000123">
    <property type="entry name" value="Reverse_transcriptase_msDNA"/>
</dbReference>
<dbReference type="PRINTS" id="PR00866">
    <property type="entry name" value="RNADNAPOLMS"/>
</dbReference>
<dbReference type="InterPro" id="IPR043502">
    <property type="entry name" value="DNA/RNA_pol_sf"/>
</dbReference>
<name>A0A839SE15_9SPHI</name>
<dbReference type="EMBL" id="JACHWX010000002">
    <property type="protein sequence ID" value="MBB3054787.1"/>
    <property type="molecule type" value="Genomic_DNA"/>
</dbReference>
<dbReference type="GO" id="GO:0051607">
    <property type="term" value="P:defense response to virus"/>
    <property type="evidence" value="ECO:0007669"/>
    <property type="project" value="UniProtKB-KW"/>
</dbReference>
<dbReference type="SUPFAM" id="SSF56672">
    <property type="entry name" value="DNA/RNA polymerases"/>
    <property type="match status" value="1"/>
</dbReference>
<sequence length="341" mass="39728">MELELYKRRFTEKALATGYSAEKIERCLKYAEKLLSYDLPVIYNLEHLCALVGYHSSYLLRAVDHPNFFYRSFKIKKNNNQFRDIDEPLPSLKEIQDWILTNILYQIAPSKYAKAYVPGTSLKQNILFHRDQPIVLTMDIKDFFPSVKRSQITALFFRLGYSIAISDLLAKLCCLNDCLPQGASTSPYLSNLILASFDDAIAVYCIPLGIRYTRYADDLTFSGKFDCEVLKLQVIKHLSIHGLKINEQKTRIMRFGERQIVTGVVVNKKMQVSKEKRMAIRQQMHFIKRFGLEEHMKARKLSKGNYVRHLLGKINFILYINPDDLEFIKYRDDLLKLGIEK</sequence>
<dbReference type="InterPro" id="IPR051083">
    <property type="entry name" value="GrpII_Intron_Splice-Mob/Def"/>
</dbReference>
<proteinExistence type="inferred from homology"/>
<dbReference type="GO" id="GO:0046872">
    <property type="term" value="F:metal ion binding"/>
    <property type="evidence" value="ECO:0007669"/>
    <property type="project" value="UniProtKB-KW"/>
</dbReference>
<evidence type="ECO:0000259" key="10">
    <source>
        <dbReference type="PROSITE" id="PS50878"/>
    </source>
</evidence>